<evidence type="ECO:0000313" key="2">
    <source>
        <dbReference type="Proteomes" id="UP000023152"/>
    </source>
</evidence>
<gene>
    <name evidence="1" type="ORF">RFI_40076</name>
</gene>
<dbReference type="Proteomes" id="UP000023152">
    <property type="component" value="Unassembled WGS sequence"/>
</dbReference>
<comment type="caution">
    <text evidence="1">The sequence shown here is derived from an EMBL/GenBank/DDBJ whole genome shotgun (WGS) entry which is preliminary data.</text>
</comment>
<dbReference type="AlphaFoldDB" id="X6L7V5"/>
<accession>X6L7V5</accession>
<feature type="non-terminal residue" evidence="1">
    <location>
        <position position="124"/>
    </location>
</feature>
<reference evidence="1 2" key="1">
    <citation type="journal article" date="2013" name="Curr. Biol.">
        <title>The Genome of the Foraminiferan Reticulomyxa filosa.</title>
        <authorList>
            <person name="Glockner G."/>
            <person name="Hulsmann N."/>
            <person name="Schleicher M."/>
            <person name="Noegel A.A."/>
            <person name="Eichinger L."/>
            <person name="Gallinger C."/>
            <person name="Pawlowski J."/>
            <person name="Sierra R."/>
            <person name="Euteneuer U."/>
            <person name="Pillet L."/>
            <person name="Moustafa A."/>
            <person name="Platzer M."/>
            <person name="Groth M."/>
            <person name="Szafranski K."/>
            <person name="Schliwa M."/>
        </authorList>
    </citation>
    <scope>NUCLEOTIDE SEQUENCE [LARGE SCALE GENOMIC DNA]</scope>
</reference>
<keyword evidence="2" id="KW-1185">Reference proteome</keyword>
<sequence>MSFLALISIEYKTSKVTLDTLSLEILEDKVKELISNRTDLEAENPFNFKIMDINYQCINNEQKLRNTFETSPTNLFIHFIDDDEEKQDIENIELDQNKPWNEANKIAHTIVEQMVKKNQSGIVV</sequence>
<evidence type="ECO:0008006" key="3">
    <source>
        <dbReference type="Google" id="ProtNLM"/>
    </source>
</evidence>
<proteinExistence type="predicted"/>
<name>X6L7V5_RETFI</name>
<protein>
    <recommendedName>
        <fullName evidence="3">Ubiquitin-like domain-containing protein</fullName>
    </recommendedName>
</protein>
<dbReference type="EMBL" id="ASPP01049660">
    <property type="protein sequence ID" value="ETN97453.1"/>
    <property type="molecule type" value="Genomic_DNA"/>
</dbReference>
<evidence type="ECO:0000313" key="1">
    <source>
        <dbReference type="EMBL" id="ETN97453.1"/>
    </source>
</evidence>
<organism evidence="1 2">
    <name type="scientific">Reticulomyxa filosa</name>
    <dbReference type="NCBI Taxonomy" id="46433"/>
    <lineage>
        <taxon>Eukaryota</taxon>
        <taxon>Sar</taxon>
        <taxon>Rhizaria</taxon>
        <taxon>Retaria</taxon>
        <taxon>Foraminifera</taxon>
        <taxon>Monothalamids</taxon>
        <taxon>Reticulomyxidae</taxon>
        <taxon>Reticulomyxa</taxon>
    </lineage>
</organism>